<keyword evidence="3" id="KW-0808">Transferase</keyword>
<accession>A0A5C3MGF1</accession>
<organism evidence="11 12">
    <name type="scientific">Crucibulum laeve</name>
    <dbReference type="NCBI Taxonomy" id="68775"/>
    <lineage>
        <taxon>Eukaryota</taxon>
        <taxon>Fungi</taxon>
        <taxon>Dikarya</taxon>
        <taxon>Basidiomycota</taxon>
        <taxon>Agaricomycotina</taxon>
        <taxon>Agaricomycetes</taxon>
        <taxon>Agaricomycetidae</taxon>
        <taxon>Agaricales</taxon>
        <taxon>Agaricineae</taxon>
        <taxon>Nidulariaceae</taxon>
        <taxon>Crucibulum</taxon>
    </lineage>
</organism>
<feature type="compositionally biased region" description="Polar residues" evidence="9">
    <location>
        <begin position="142"/>
        <end position="151"/>
    </location>
</feature>
<protein>
    <recommendedName>
        <fullName evidence="1">non-specific serine/threonine protein kinase</fullName>
        <ecNumber evidence="1">2.7.11.1</ecNumber>
    </recommendedName>
</protein>
<dbReference type="EC" id="2.7.11.1" evidence="1"/>
<reference evidence="11 12" key="1">
    <citation type="journal article" date="2019" name="Nat. Ecol. Evol.">
        <title>Megaphylogeny resolves global patterns of mushroom evolution.</title>
        <authorList>
            <person name="Varga T."/>
            <person name="Krizsan K."/>
            <person name="Foldi C."/>
            <person name="Dima B."/>
            <person name="Sanchez-Garcia M."/>
            <person name="Sanchez-Ramirez S."/>
            <person name="Szollosi G.J."/>
            <person name="Szarkandi J.G."/>
            <person name="Papp V."/>
            <person name="Albert L."/>
            <person name="Andreopoulos W."/>
            <person name="Angelini C."/>
            <person name="Antonin V."/>
            <person name="Barry K.W."/>
            <person name="Bougher N.L."/>
            <person name="Buchanan P."/>
            <person name="Buyck B."/>
            <person name="Bense V."/>
            <person name="Catcheside P."/>
            <person name="Chovatia M."/>
            <person name="Cooper J."/>
            <person name="Damon W."/>
            <person name="Desjardin D."/>
            <person name="Finy P."/>
            <person name="Geml J."/>
            <person name="Haridas S."/>
            <person name="Hughes K."/>
            <person name="Justo A."/>
            <person name="Karasinski D."/>
            <person name="Kautmanova I."/>
            <person name="Kiss B."/>
            <person name="Kocsube S."/>
            <person name="Kotiranta H."/>
            <person name="LaButti K.M."/>
            <person name="Lechner B.E."/>
            <person name="Liimatainen K."/>
            <person name="Lipzen A."/>
            <person name="Lukacs Z."/>
            <person name="Mihaltcheva S."/>
            <person name="Morgado L.N."/>
            <person name="Niskanen T."/>
            <person name="Noordeloos M.E."/>
            <person name="Ohm R.A."/>
            <person name="Ortiz-Santana B."/>
            <person name="Ovrebo C."/>
            <person name="Racz N."/>
            <person name="Riley R."/>
            <person name="Savchenko A."/>
            <person name="Shiryaev A."/>
            <person name="Soop K."/>
            <person name="Spirin V."/>
            <person name="Szebenyi C."/>
            <person name="Tomsovsky M."/>
            <person name="Tulloss R.E."/>
            <person name="Uehling J."/>
            <person name="Grigoriev I.V."/>
            <person name="Vagvolgyi C."/>
            <person name="Papp T."/>
            <person name="Martin F.M."/>
            <person name="Miettinen O."/>
            <person name="Hibbett D.S."/>
            <person name="Nagy L.G."/>
        </authorList>
    </citation>
    <scope>NUCLEOTIDE SEQUENCE [LARGE SCALE GENOMIC DNA]</scope>
    <source>
        <strain evidence="11 12">CBS 166.37</strain>
    </source>
</reference>
<dbReference type="Pfam" id="PF12330">
    <property type="entry name" value="Haspin_kinase"/>
    <property type="match status" value="1"/>
</dbReference>
<feature type="domain" description="Serine/threonine-protein kinase haspin C-terminal" evidence="10">
    <location>
        <begin position="707"/>
        <end position="790"/>
    </location>
</feature>
<feature type="region of interest" description="Disordered" evidence="9">
    <location>
        <begin position="123"/>
        <end position="176"/>
    </location>
</feature>
<evidence type="ECO:0000256" key="6">
    <source>
        <dbReference type="ARBA" id="ARBA00022840"/>
    </source>
</evidence>
<name>A0A5C3MGF1_9AGAR</name>
<comment type="catalytic activity">
    <reaction evidence="7">
        <text>L-threonyl-[protein] + ATP = O-phospho-L-threonyl-[protein] + ADP + H(+)</text>
        <dbReference type="Rhea" id="RHEA:46608"/>
        <dbReference type="Rhea" id="RHEA-COMP:11060"/>
        <dbReference type="Rhea" id="RHEA-COMP:11605"/>
        <dbReference type="ChEBI" id="CHEBI:15378"/>
        <dbReference type="ChEBI" id="CHEBI:30013"/>
        <dbReference type="ChEBI" id="CHEBI:30616"/>
        <dbReference type="ChEBI" id="CHEBI:61977"/>
        <dbReference type="ChEBI" id="CHEBI:456216"/>
        <dbReference type="EC" id="2.7.11.1"/>
    </reaction>
</comment>
<dbReference type="PANTHER" id="PTHR24419:SF18">
    <property type="entry name" value="SERINE_THREONINE-PROTEIN KINASE HASPIN"/>
    <property type="match status" value="1"/>
</dbReference>
<proteinExistence type="predicted"/>
<feature type="compositionally biased region" description="Polar residues" evidence="9">
    <location>
        <begin position="123"/>
        <end position="135"/>
    </location>
</feature>
<dbReference type="SMART" id="SM01331">
    <property type="entry name" value="DUF3635"/>
    <property type="match status" value="1"/>
</dbReference>
<evidence type="ECO:0000256" key="9">
    <source>
        <dbReference type="SAM" id="MobiDB-lite"/>
    </source>
</evidence>
<comment type="catalytic activity">
    <reaction evidence="8">
        <text>L-seryl-[protein] + ATP = O-phospho-L-seryl-[protein] + ADP + H(+)</text>
        <dbReference type="Rhea" id="RHEA:17989"/>
        <dbReference type="Rhea" id="RHEA-COMP:9863"/>
        <dbReference type="Rhea" id="RHEA-COMP:11604"/>
        <dbReference type="ChEBI" id="CHEBI:15378"/>
        <dbReference type="ChEBI" id="CHEBI:29999"/>
        <dbReference type="ChEBI" id="CHEBI:30616"/>
        <dbReference type="ChEBI" id="CHEBI:83421"/>
        <dbReference type="ChEBI" id="CHEBI:456216"/>
        <dbReference type="EC" id="2.7.11.1"/>
    </reaction>
</comment>
<dbReference type="Gene3D" id="3.30.200.20">
    <property type="entry name" value="Phosphorylase Kinase, domain 1"/>
    <property type="match status" value="1"/>
</dbReference>
<dbReference type="GO" id="GO:0005634">
    <property type="term" value="C:nucleus"/>
    <property type="evidence" value="ECO:0007669"/>
    <property type="project" value="TreeGrafter"/>
</dbReference>
<feature type="compositionally biased region" description="Polar residues" evidence="9">
    <location>
        <begin position="487"/>
        <end position="505"/>
    </location>
</feature>
<dbReference type="AlphaFoldDB" id="A0A5C3MGF1"/>
<dbReference type="Proteomes" id="UP000308652">
    <property type="component" value="Unassembled WGS sequence"/>
</dbReference>
<dbReference type="GO" id="GO:0005737">
    <property type="term" value="C:cytoplasm"/>
    <property type="evidence" value="ECO:0007669"/>
    <property type="project" value="TreeGrafter"/>
</dbReference>
<dbReference type="EMBL" id="ML213591">
    <property type="protein sequence ID" value="TFK43745.1"/>
    <property type="molecule type" value="Genomic_DNA"/>
</dbReference>
<evidence type="ECO:0000256" key="3">
    <source>
        <dbReference type="ARBA" id="ARBA00022679"/>
    </source>
</evidence>
<dbReference type="PANTHER" id="PTHR24419">
    <property type="entry name" value="INTERLEUKIN-1 RECEPTOR-ASSOCIATED KINASE"/>
    <property type="match status" value="1"/>
</dbReference>
<dbReference type="GO" id="GO:0035556">
    <property type="term" value="P:intracellular signal transduction"/>
    <property type="evidence" value="ECO:0007669"/>
    <property type="project" value="TreeGrafter"/>
</dbReference>
<evidence type="ECO:0000256" key="8">
    <source>
        <dbReference type="ARBA" id="ARBA00048679"/>
    </source>
</evidence>
<evidence type="ECO:0000313" key="11">
    <source>
        <dbReference type="EMBL" id="TFK43745.1"/>
    </source>
</evidence>
<dbReference type="GO" id="GO:0072354">
    <property type="term" value="F:histone H3T3 kinase activity"/>
    <property type="evidence" value="ECO:0007669"/>
    <property type="project" value="TreeGrafter"/>
</dbReference>
<sequence length="851" mass="94249">MLGARTKQVTSYGKRNRRIVDISNGSLSRNSIPSIFDDLPPAPKVVAIAAKMKKRENIVPSNPKHAGPTKVAVGMQKKRRLSPVLSPLRKKRVNRVAQIIEAESRKLGSQEVFKLSAQKSTGSTVDPRILSSTPSRAPLSTVPVNHVNSPAISKRHAGKQRMASAQETPLRLKNPSTPFVDMDIIVLDDEGRTMRQERRISRPNVEINPINHDVSRMKKKGKDKTPPAHSPNESASDSELEVLSQPMRPKRLGRRAAPIIISDSETNDDETPLAPPSKPPPPKANSDALPHPKPPKLIPPDLSLEVVVPPAPYRLHSAPTLAVKSQPARAVTPPPRQPPVQLPVLQNRVPHQQVPSLVAKPRQLTPIRGVRRNGLFEPPSPPSPTTPTDFDLSLEFDELSLGSPSQNYSIEPEIPEYLRPLLEECGQESCGAHEFSAFIESFPYDPVIQGSKEHDLTFRKIGEASYSEVFGIGDVVLKVIPLRNESEPTNSSNMPNARQSQSQGWETDEDGPAPSDAKDVLKEIIVTRAMGEVYEGFVKLLKTYIVRGRYPEVLLRLWDDYNDRKGSESVRPDTFNVSQVYAIIVLPNGGPDLEAYNFSNPTKTGWRQACSLFWQVAKALAHAEQLVSFEHRDLHWGQILVKNLPMFPTPPLKAVNTNQKTKPKALRLPMDDPVNGVQATLIDLGLSRMDAGDGQGGERVHWTPFDEEVFMGEGDYQFDVYRMMRNYTMGAWEDFHPLTNVMWLHYLALKLIQSKGLKTPTAPRKTKGAEATVPAPASAFTERDCYECLLDIEDWLGRCVAEFIPAKTKSSLKSKGRRKTQAIPKLPPSGPACAGEIVGYAAKKGWIKSTS</sequence>
<evidence type="ECO:0000256" key="7">
    <source>
        <dbReference type="ARBA" id="ARBA00047899"/>
    </source>
</evidence>
<dbReference type="InterPro" id="IPR024604">
    <property type="entry name" value="GSG2_C"/>
</dbReference>
<dbReference type="SUPFAM" id="SSF56112">
    <property type="entry name" value="Protein kinase-like (PK-like)"/>
    <property type="match status" value="1"/>
</dbReference>
<keyword evidence="2" id="KW-0723">Serine/threonine-protein kinase</keyword>
<dbReference type="Gene3D" id="1.10.510.10">
    <property type="entry name" value="Transferase(Phosphotransferase) domain 1"/>
    <property type="match status" value="1"/>
</dbReference>
<dbReference type="STRING" id="68775.A0A5C3MGF1"/>
<keyword evidence="5" id="KW-0418">Kinase</keyword>
<keyword evidence="12" id="KW-1185">Reference proteome</keyword>
<evidence type="ECO:0000256" key="1">
    <source>
        <dbReference type="ARBA" id="ARBA00012513"/>
    </source>
</evidence>
<evidence type="ECO:0000256" key="5">
    <source>
        <dbReference type="ARBA" id="ARBA00022777"/>
    </source>
</evidence>
<keyword evidence="6" id="KW-0067">ATP-binding</keyword>
<keyword evidence="4" id="KW-0547">Nucleotide-binding</keyword>
<evidence type="ECO:0000259" key="10">
    <source>
        <dbReference type="SMART" id="SM01331"/>
    </source>
</evidence>
<dbReference type="GO" id="GO:0000278">
    <property type="term" value="P:mitotic cell cycle"/>
    <property type="evidence" value="ECO:0007669"/>
    <property type="project" value="TreeGrafter"/>
</dbReference>
<dbReference type="OrthoDB" id="5327538at2759"/>
<feature type="region of interest" description="Disordered" evidence="9">
    <location>
        <begin position="195"/>
        <end position="297"/>
    </location>
</feature>
<dbReference type="GO" id="GO:0005524">
    <property type="term" value="F:ATP binding"/>
    <property type="evidence" value="ECO:0007669"/>
    <property type="project" value="UniProtKB-KW"/>
</dbReference>
<evidence type="ECO:0000256" key="2">
    <source>
        <dbReference type="ARBA" id="ARBA00022527"/>
    </source>
</evidence>
<gene>
    <name evidence="11" type="ORF">BDQ12DRAFT_643394</name>
</gene>
<dbReference type="InterPro" id="IPR011009">
    <property type="entry name" value="Kinase-like_dom_sf"/>
</dbReference>
<evidence type="ECO:0000256" key="4">
    <source>
        <dbReference type="ARBA" id="ARBA00022741"/>
    </source>
</evidence>
<feature type="region of interest" description="Disordered" evidence="9">
    <location>
        <begin position="485"/>
        <end position="516"/>
    </location>
</feature>
<evidence type="ECO:0000313" key="12">
    <source>
        <dbReference type="Proteomes" id="UP000308652"/>
    </source>
</evidence>
<feature type="compositionally biased region" description="Pro residues" evidence="9">
    <location>
        <begin position="273"/>
        <end position="283"/>
    </location>
</feature>